<name>A0AAX2F4G5_9BACT</name>
<sequence>MRIKTLFLTLTVTLLASMNALSASAADYVKVSDKDGKDTYFALSEKPIVTFTSTIMILTAGSQTVEYPLTDFRAFAFANPQPAGIRSLDEEGNNAVFSFGNSLKGEGLKAGSQVAVYTINGQLVGRSTVSQSGTVEIPLDGQTGVFVVKSLSKTFKFIRK</sequence>
<feature type="chain" id="PRO_5043432732" description="T9SS C-terminal target domain-containing protein" evidence="1">
    <location>
        <begin position="26"/>
        <end position="160"/>
    </location>
</feature>
<feature type="signal peptide" evidence="1">
    <location>
        <begin position="1"/>
        <end position="25"/>
    </location>
</feature>
<evidence type="ECO:0000313" key="2">
    <source>
        <dbReference type="EMBL" id="SHF85628.1"/>
    </source>
</evidence>
<evidence type="ECO:0008006" key="4">
    <source>
        <dbReference type="Google" id="ProtNLM"/>
    </source>
</evidence>
<keyword evidence="3" id="KW-1185">Reference proteome</keyword>
<accession>A0AAX2F4G5</accession>
<organism evidence="2 3">
    <name type="scientific">Prevotella scopos JCM 17725</name>
    <dbReference type="NCBI Taxonomy" id="1236518"/>
    <lineage>
        <taxon>Bacteria</taxon>
        <taxon>Pseudomonadati</taxon>
        <taxon>Bacteroidota</taxon>
        <taxon>Bacteroidia</taxon>
        <taxon>Bacteroidales</taxon>
        <taxon>Prevotellaceae</taxon>
        <taxon>Prevotella</taxon>
    </lineage>
</organism>
<gene>
    <name evidence="2" type="ORF">SAMN05444364_11361</name>
</gene>
<keyword evidence="1" id="KW-0732">Signal</keyword>
<protein>
    <recommendedName>
        <fullName evidence="4">T9SS C-terminal target domain-containing protein</fullName>
    </recommendedName>
</protein>
<comment type="caution">
    <text evidence="2">The sequence shown here is derived from an EMBL/GenBank/DDBJ whole genome shotgun (WGS) entry which is preliminary data.</text>
</comment>
<dbReference type="RefSeq" id="WP_025837565.1">
    <property type="nucleotide sequence ID" value="NZ_BAKP01000008.1"/>
</dbReference>
<dbReference type="EMBL" id="FQWA01000013">
    <property type="protein sequence ID" value="SHF85628.1"/>
    <property type="molecule type" value="Genomic_DNA"/>
</dbReference>
<dbReference type="AlphaFoldDB" id="A0AAX2F4G5"/>
<evidence type="ECO:0000256" key="1">
    <source>
        <dbReference type="SAM" id="SignalP"/>
    </source>
</evidence>
<reference evidence="2 3" key="1">
    <citation type="submission" date="2016-11" db="EMBL/GenBank/DDBJ databases">
        <authorList>
            <person name="Varghese N."/>
            <person name="Submissions S."/>
        </authorList>
    </citation>
    <scope>NUCLEOTIDE SEQUENCE [LARGE SCALE GENOMIC DNA]</scope>
    <source>
        <strain evidence="2 3">DSM 22613</strain>
    </source>
</reference>
<proteinExistence type="predicted"/>
<dbReference type="Proteomes" id="UP000184105">
    <property type="component" value="Unassembled WGS sequence"/>
</dbReference>
<evidence type="ECO:0000313" key="3">
    <source>
        <dbReference type="Proteomes" id="UP000184105"/>
    </source>
</evidence>